<reference evidence="2 3" key="1">
    <citation type="journal article" date="2012" name="Gene">
        <title>The complete mitochondrial genome sequence of the western flower thrips Frankliniella occidentalis (Thysanoptera: Thripidae) contains triplicate putative control regions.</title>
        <authorList>
            <person name="Yan D."/>
            <person name="Tang Y."/>
            <person name="Xue X."/>
            <person name="Wang M."/>
            <person name="Liu F."/>
            <person name="Fan J."/>
        </authorList>
    </citation>
    <scope>NUCLEOTIDE SEQUENCE</scope>
</reference>
<accession>I6NC80</accession>
<sequence length="58" mass="6905">MFQILPMNQMILSTLLIFVFMMILSTTFFEFLFSNKDVKNNKSKNIMKMSLFLSFDPK</sequence>
<evidence type="ECO:0000256" key="1">
    <source>
        <dbReference type="SAM" id="Phobius"/>
    </source>
</evidence>
<geneLocation type="mitochondrion" evidence="2 4"/>
<evidence type="ECO:0000313" key="4">
    <source>
        <dbReference type="RefSeq" id="YP_006576364.1"/>
    </source>
</evidence>
<dbReference type="Proteomes" id="UP000504606">
    <property type="component" value="Mitochondrion MT"/>
</dbReference>
<protein>
    <submittedName>
        <fullName evidence="4">ATP synthase F0 subunit 8</fullName>
    </submittedName>
    <submittedName>
        <fullName evidence="2">ATP synthase subunit 8</fullName>
    </submittedName>
</protein>
<dbReference type="GeneID" id="79564424"/>
<dbReference type="EMBL" id="JN835456">
    <property type="protein sequence ID" value="AET08366.1"/>
    <property type="molecule type" value="Genomic_DNA"/>
</dbReference>
<proteinExistence type="predicted"/>
<keyword evidence="1" id="KW-1133">Transmembrane helix</keyword>
<dbReference type="CTD" id="79564424"/>
<keyword evidence="2 4" id="KW-0496">Mitochondrion</keyword>
<name>I6NC80_FRAOC</name>
<evidence type="ECO:0000313" key="3">
    <source>
        <dbReference type="Proteomes" id="UP000504606"/>
    </source>
</evidence>
<evidence type="ECO:0000313" key="2">
    <source>
        <dbReference type="EMBL" id="AET08366.1"/>
    </source>
</evidence>
<dbReference type="KEGG" id="foc:YP_006576364"/>
<keyword evidence="1" id="KW-0812">Transmembrane</keyword>
<keyword evidence="3" id="KW-1185">Reference proteome</keyword>
<keyword evidence="1" id="KW-0472">Membrane</keyword>
<feature type="transmembrane region" description="Helical" evidence="1">
    <location>
        <begin position="12"/>
        <end position="33"/>
    </location>
</feature>
<reference evidence="4" key="3">
    <citation type="submission" date="2025-04" db="UniProtKB">
        <authorList>
            <consortium name="RefSeq"/>
        </authorList>
    </citation>
    <scope>IDENTIFICATION</scope>
</reference>
<dbReference type="AlphaFoldDB" id="I6NC80"/>
<dbReference type="RefSeq" id="YP_006576364.1">
    <property type="nucleotide sequence ID" value="NC_018370.1"/>
</dbReference>
<organism evidence="2">
    <name type="scientific">Frankliniella occidentalis</name>
    <name type="common">Western flower thrips</name>
    <name type="synonym">Euthrips occidentalis</name>
    <dbReference type="NCBI Taxonomy" id="133901"/>
    <lineage>
        <taxon>Eukaryota</taxon>
        <taxon>Metazoa</taxon>
        <taxon>Ecdysozoa</taxon>
        <taxon>Arthropoda</taxon>
        <taxon>Hexapoda</taxon>
        <taxon>Insecta</taxon>
        <taxon>Pterygota</taxon>
        <taxon>Neoptera</taxon>
        <taxon>Paraneoptera</taxon>
        <taxon>Thysanoptera</taxon>
        <taxon>Terebrantia</taxon>
        <taxon>Thripoidea</taxon>
        <taxon>Thripidae</taxon>
        <taxon>Frankliniella</taxon>
    </lineage>
</organism>
<reference evidence="4" key="2">
    <citation type="submission" date="2012-08" db="EMBL/GenBank/DDBJ databases">
        <authorList>
            <consortium name="NCBI Genome Project"/>
        </authorList>
    </citation>
    <scope>NUCLEOTIDE SEQUENCE</scope>
</reference>